<accession>A0A382S932</accession>
<evidence type="ECO:0000313" key="1">
    <source>
        <dbReference type="EMBL" id="SVD06404.1"/>
    </source>
</evidence>
<dbReference type="AlphaFoldDB" id="A0A382S932"/>
<reference evidence="1" key="1">
    <citation type="submission" date="2018-05" db="EMBL/GenBank/DDBJ databases">
        <authorList>
            <person name="Lanie J.A."/>
            <person name="Ng W.-L."/>
            <person name="Kazmierczak K.M."/>
            <person name="Andrzejewski T.M."/>
            <person name="Davidsen T.M."/>
            <person name="Wayne K.J."/>
            <person name="Tettelin H."/>
            <person name="Glass J.I."/>
            <person name="Rusch D."/>
            <person name="Podicherti R."/>
            <person name="Tsui H.-C.T."/>
            <person name="Winkler M.E."/>
        </authorList>
    </citation>
    <scope>NUCLEOTIDE SEQUENCE</scope>
</reference>
<name>A0A382S932_9ZZZZ</name>
<gene>
    <name evidence="1" type="ORF">METZ01_LOCUS359258</name>
</gene>
<protein>
    <submittedName>
        <fullName evidence="1">Uncharacterized protein</fullName>
    </submittedName>
</protein>
<organism evidence="1">
    <name type="scientific">marine metagenome</name>
    <dbReference type="NCBI Taxonomy" id="408172"/>
    <lineage>
        <taxon>unclassified sequences</taxon>
        <taxon>metagenomes</taxon>
        <taxon>ecological metagenomes</taxon>
    </lineage>
</organism>
<proteinExistence type="predicted"/>
<dbReference type="EMBL" id="UINC01127348">
    <property type="protein sequence ID" value="SVD06404.1"/>
    <property type="molecule type" value="Genomic_DNA"/>
</dbReference>
<sequence length="142" mass="14711">MAINFPDSPSVDDVFTSGDRQWKWNGTSWQSIVAGESDPTMGGDLSGTASTAQIIADAVTSNELATTGTASSSTFLAGNMAWETVPGPEITTPNNFFKNWNQISSSFTTTVGASENAVVIGPVAVATGNTWSVNTGSTVKVI</sequence>